<reference evidence="2" key="1">
    <citation type="submission" date="2016-11" db="UniProtKB">
        <authorList>
            <consortium name="WormBaseParasite"/>
        </authorList>
    </citation>
    <scope>IDENTIFICATION</scope>
    <source>
        <strain evidence="2">KR3021</strain>
    </source>
</reference>
<organism evidence="1 2">
    <name type="scientific">Rhabditophanes sp. KR3021</name>
    <dbReference type="NCBI Taxonomy" id="114890"/>
    <lineage>
        <taxon>Eukaryota</taxon>
        <taxon>Metazoa</taxon>
        <taxon>Ecdysozoa</taxon>
        <taxon>Nematoda</taxon>
        <taxon>Chromadorea</taxon>
        <taxon>Rhabditida</taxon>
        <taxon>Tylenchina</taxon>
        <taxon>Panagrolaimomorpha</taxon>
        <taxon>Strongyloidoidea</taxon>
        <taxon>Alloionematidae</taxon>
        <taxon>Rhabditophanes</taxon>
    </lineage>
</organism>
<accession>A0AC35UBJ4</accession>
<dbReference type="Proteomes" id="UP000095286">
    <property type="component" value="Unplaced"/>
</dbReference>
<evidence type="ECO:0000313" key="2">
    <source>
        <dbReference type="WBParaSite" id="RSKR_0000993500.1"/>
    </source>
</evidence>
<proteinExistence type="predicted"/>
<name>A0AC35UBJ4_9BILA</name>
<sequence>MTNIITLPQQVGHEILSELVCVDLRAAIKELIDNSLDAGAKKIVIKIENFGLTSFSVNDDGHGIAEENFPLLGVRSCTSKINTLEDFKNIKTYGFRGEALHALGITSDLSIKTKVEEAITGFNIFFNQSGILDRTEQICMTRGTTITVTNFLCRRPVRRHYHEGRKVKALEEVLGLIQTYVFARIDVRYELSHTQNGKVKSLLTSMGRNCTLKGVMDQVLGGKPPMSQTTTSIVESPISTQYFNHFKLAQIPNLLHYQDEIHFEGVISFVQKGMGCSGKHRFFLYVNGRPMTCLRIGTAVKEVYKRFNPSEFPQMILYITMPPSIIDVNTSALKDVLESKCIEILLAKLCSSLDSMFYQDNESIVLTNNKRKNPYVDNENRGISSFPAAKRPKATSILSNVLDNDISSNQTTLDGIVVVKPREIKCESQSVVQNIPTALEIDENIQTTEPINGMEIDKSSNVIQKSPGEIISTTNDAGKESSEIELNKTAKNVDDAVFKTPTRVATSYQKKNSIPDGENANKCSEVRDEIKIIEEIMVVRRTTRTIRPLKLVKFSKINFTNRLKKVGEEKELEKDKRNFHKQFAKDSIKDHEAELKCEIRKTDFQNMEIIGQFNMGFIFCSLGHNIFVFDQHACDEIYNYEMLIKNTTITSQPLQTPTVLDVGALRENVLQNNIAVFEKCGFRLKIDESREVGSRTLLTALPVVAKCQYETSDLIQMLDNLLNFPNSNCVPKKTKALFASMACRKSVMIGKPLSFRQMRSIVEHLEDLKAPWNCPHGRPTFRFIARHSEDQNK</sequence>
<protein>
    <submittedName>
        <fullName evidence="2">MutL_C domain-containing protein</fullName>
    </submittedName>
</protein>
<evidence type="ECO:0000313" key="1">
    <source>
        <dbReference type="Proteomes" id="UP000095286"/>
    </source>
</evidence>
<dbReference type="WBParaSite" id="RSKR_0000993500.1">
    <property type="protein sequence ID" value="RSKR_0000993500.1"/>
    <property type="gene ID" value="RSKR_0000993500"/>
</dbReference>